<dbReference type="Pfam" id="PF19238">
    <property type="entry name" value="Radical_SAM_2"/>
    <property type="match status" value="1"/>
</dbReference>
<dbReference type="Proteomes" id="UP000568877">
    <property type="component" value="Unassembled WGS sequence"/>
</dbReference>
<evidence type="ECO:0000313" key="3">
    <source>
        <dbReference type="Proteomes" id="UP000568877"/>
    </source>
</evidence>
<proteinExistence type="predicted"/>
<dbReference type="Gene3D" id="2.30.42.10">
    <property type="match status" value="1"/>
</dbReference>
<reference evidence="2 3" key="1">
    <citation type="journal article" date="2020" name="Front. Microbiol.">
        <title>Single-cell genomics of novel Actinobacteria with the Wood-Ljungdahl pathway discovered in a serpentinizing system.</title>
        <authorList>
            <person name="Merino N."/>
            <person name="Kawai M."/>
            <person name="Boyd E.S."/>
            <person name="Colman D.R."/>
            <person name="McGlynn S.E."/>
            <person name="Nealson K.H."/>
            <person name="Kurokawa K."/>
            <person name="Hongoh Y."/>
        </authorList>
    </citation>
    <scope>NUCLEOTIDE SEQUENCE [LARGE SCALE GENOMIC DNA]</scope>
    <source>
        <strain evidence="2 3">S42</strain>
    </source>
</reference>
<organism evidence="2 3">
    <name type="scientific">Candidatus Hakubella thermalkaliphila</name>
    <dbReference type="NCBI Taxonomy" id="2754717"/>
    <lineage>
        <taxon>Bacteria</taxon>
        <taxon>Bacillati</taxon>
        <taxon>Actinomycetota</taxon>
        <taxon>Actinomycetota incertae sedis</taxon>
        <taxon>Candidatus Hakubellales</taxon>
        <taxon>Candidatus Hakubellaceae</taxon>
        <taxon>Candidatus Hakubella</taxon>
    </lineage>
</organism>
<name>A0A6V8PMA5_9ACTN</name>
<evidence type="ECO:0000313" key="2">
    <source>
        <dbReference type="EMBL" id="GFP31961.1"/>
    </source>
</evidence>
<dbReference type="SUPFAM" id="SSF50156">
    <property type="entry name" value="PDZ domain-like"/>
    <property type="match status" value="1"/>
</dbReference>
<protein>
    <recommendedName>
        <fullName evidence="1">PDZ domain-containing protein</fullName>
    </recommendedName>
</protein>
<dbReference type="PROSITE" id="PS50106">
    <property type="entry name" value="PDZ"/>
    <property type="match status" value="1"/>
</dbReference>
<accession>A0A6V8PMA5</accession>
<dbReference type="InterPro" id="IPR013785">
    <property type="entry name" value="Aldolase_TIM"/>
</dbReference>
<sequence length="507" mass="56950">MVGRCDPIDQEHIRDRTLEAMGAKALVRKVARGSVAERWGIRPGDRLLSLNGNRLRDVFDYQLLIQEPELELLMQRDGNLITLHILKEESQDLGIEFENSLFDGVKKCNSNCLFCFVDQMPNGLRRTLYFKDDDYRLSFLHGNFITLNNLIPEEAERIVKFRISPLYVSLHSTSPQVRSFLMGTSRAEHGLRMLQYLDCQGVSTNIQIVLCPGINDGTVLESTLADLLFKYNHINTVGIVPVARGNHFHGHPRIVNCTPEKAGELIETVERWQQAFRAKRGRNTVFAADEFFMLARKPFPERTYYDHFEQLENGIGLCRLFMDEAEAYLEKMLSQARIGGGAEKRAKMTIRAPSLPLLIVTGIAAKPVLSEVLQKVLSIYQMDVELLAVPNSSLGPRITVTGLLFGKDIIEALSSSDCAKRVVLLPDIIFNSYGRTLDGMSLHELKENTGLSIRVVRSEGKAFVQSIPGRNTVGGKIDHDLSLESDTGKTATMVKSKEEIAHVCHQH</sequence>
<dbReference type="EMBL" id="BLSA01000019">
    <property type="protein sequence ID" value="GFP31961.1"/>
    <property type="molecule type" value="Genomic_DNA"/>
</dbReference>
<feature type="domain" description="PDZ" evidence="1">
    <location>
        <begin position="26"/>
        <end position="89"/>
    </location>
</feature>
<evidence type="ECO:0000259" key="1">
    <source>
        <dbReference type="PROSITE" id="PS50106"/>
    </source>
</evidence>
<dbReference type="SMART" id="SM00228">
    <property type="entry name" value="PDZ"/>
    <property type="match status" value="1"/>
</dbReference>
<dbReference type="Pfam" id="PF17820">
    <property type="entry name" value="PDZ_6"/>
    <property type="match status" value="1"/>
</dbReference>
<dbReference type="InterPro" id="IPR058240">
    <property type="entry name" value="rSAM_sf"/>
</dbReference>
<dbReference type="Pfam" id="PF04459">
    <property type="entry name" value="DUF512"/>
    <property type="match status" value="1"/>
</dbReference>
<dbReference type="Gene3D" id="3.20.20.70">
    <property type="entry name" value="Aldolase class I"/>
    <property type="match status" value="1"/>
</dbReference>
<dbReference type="InterPro" id="IPR036034">
    <property type="entry name" value="PDZ_sf"/>
</dbReference>
<dbReference type="InterPro" id="IPR041489">
    <property type="entry name" value="PDZ_6"/>
</dbReference>
<dbReference type="InterPro" id="IPR001478">
    <property type="entry name" value="PDZ"/>
</dbReference>
<dbReference type="InterPro" id="IPR045375">
    <property type="entry name" value="Put_radical_SAM-like_N"/>
</dbReference>
<gene>
    <name evidence="2" type="ORF">HKBW3S42_00267</name>
</gene>
<dbReference type="SUPFAM" id="SSF102114">
    <property type="entry name" value="Radical SAM enzymes"/>
    <property type="match status" value="1"/>
</dbReference>
<dbReference type="InterPro" id="IPR007549">
    <property type="entry name" value="DUF512"/>
</dbReference>
<dbReference type="AlphaFoldDB" id="A0A6V8PMA5"/>
<comment type="caution">
    <text evidence="2">The sequence shown here is derived from an EMBL/GenBank/DDBJ whole genome shotgun (WGS) entry which is preliminary data.</text>
</comment>